<dbReference type="InterPro" id="IPR000073">
    <property type="entry name" value="AB_hydrolase_1"/>
</dbReference>
<evidence type="ECO:0000313" key="3">
    <source>
        <dbReference type="Proteomes" id="UP000297564"/>
    </source>
</evidence>
<dbReference type="GO" id="GO:0016787">
    <property type="term" value="F:hydrolase activity"/>
    <property type="evidence" value="ECO:0007669"/>
    <property type="project" value="UniProtKB-KW"/>
</dbReference>
<evidence type="ECO:0000313" key="2">
    <source>
        <dbReference type="EMBL" id="TFY98472.1"/>
    </source>
</evidence>
<dbReference type="PANTHER" id="PTHR43798">
    <property type="entry name" value="MONOACYLGLYCEROL LIPASE"/>
    <property type="match status" value="1"/>
</dbReference>
<reference evidence="2 3" key="1">
    <citation type="submission" date="2019-03" db="EMBL/GenBank/DDBJ databases">
        <title>Ramlibacter rhizophilus CCTCC AB2015357, whole genome shotgun sequence.</title>
        <authorList>
            <person name="Zhang X."/>
            <person name="Feng G."/>
            <person name="Zhu H."/>
        </authorList>
    </citation>
    <scope>NUCLEOTIDE SEQUENCE [LARGE SCALE GENOMIC DNA]</scope>
    <source>
        <strain evidence="2 3">CCTCC AB2015357</strain>
    </source>
</reference>
<dbReference type="Pfam" id="PF00561">
    <property type="entry name" value="Abhydrolase_1"/>
    <property type="match status" value="1"/>
</dbReference>
<name>A0A4Z0BGP0_9BURK</name>
<dbReference type="OrthoDB" id="9793083at2"/>
<proteinExistence type="predicted"/>
<organism evidence="2 3">
    <name type="scientific">Ramlibacter rhizophilus</name>
    <dbReference type="NCBI Taxonomy" id="1781167"/>
    <lineage>
        <taxon>Bacteria</taxon>
        <taxon>Pseudomonadati</taxon>
        <taxon>Pseudomonadota</taxon>
        <taxon>Betaproteobacteria</taxon>
        <taxon>Burkholderiales</taxon>
        <taxon>Comamonadaceae</taxon>
        <taxon>Ramlibacter</taxon>
    </lineage>
</organism>
<comment type="caution">
    <text evidence="2">The sequence shown here is derived from an EMBL/GenBank/DDBJ whole genome shotgun (WGS) entry which is preliminary data.</text>
</comment>
<keyword evidence="2" id="KW-0378">Hydrolase</keyword>
<keyword evidence="3" id="KW-1185">Reference proteome</keyword>
<dbReference type="InterPro" id="IPR050266">
    <property type="entry name" value="AB_hydrolase_sf"/>
</dbReference>
<dbReference type="AlphaFoldDB" id="A0A4Z0BGP0"/>
<feature type="domain" description="AB hydrolase-1" evidence="1">
    <location>
        <begin position="22"/>
        <end position="122"/>
    </location>
</feature>
<evidence type="ECO:0000259" key="1">
    <source>
        <dbReference type="Pfam" id="PF00561"/>
    </source>
</evidence>
<dbReference type="PRINTS" id="PR00111">
    <property type="entry name" value="ABHYDROLASE"/>
</dbReference>
<dbReference type="EMBL" id="SMLL01000005">
    <property type="protein sequence ID" value="TFY98472.1"/>
    <property type="molecule type" value="Genomic_DNA"/>
</dbReference>
<accession>A0A4Z0BGP0</accession>
<dbReference type="RefSeq" id="WP_135285623.1">
    <property type="nucleotide sequence ID" value="NZ_SMLL01000005.1"/>
</dbReference>
<protein>
    <submittedName>
        <fullName evidence="2">Alpha/beta hydrolase</fullName>
    </submittedName>
</protein>
<gene>
    <name evidence="2" type="ORF">EZ242_13080</name>
</gene>
<sequence>MFLQIDGHKIFALSFGSGERTLLAHGGWISNFEDWIDVVALLSSSWRVVVYDHRGSGESPVPVEAITSESLVDDVFRVMDAMQIDRCILGGFSRGTATVLRAAVQQPQRFDGLVLLNGHGEVRDPSLPVATRIAPSKWPGETHEEHLRWFIERCTPEEDVDHIRRWGMHILFRSPPDIADRLFMVEFQDKIDWPTRLATFSLPTLLIHGQKDALFDVRNFHYLDSLLPNSKFVELEGSGHLPAMVRPKDVAHEIKTFFERT</sequence>
<dbReference type="Proteomes" id="UP000297564">
    <property type="component" value="Unassembled WGS sequence"/>
</dbReference>
<dbReference type="InterPro" id="IPR029058">
    <property type="entry name" value="AB_hydrolase_fold"/>
</dbReference>
<dbReference type="SUPFAM" id="SSF53474">
    <property type="entry name" value="alpha/beta-Hydrolases"/>
    <property type="match status" value="1"/>
</dbReference>
<dbReference type="Gene3D" id="3.40.50.1820">
    <property type="entry name" value="alpha/beta hydrolase"/>
    <property type="match status" value="1"/>
</dbReference>